<dbReference type="STRING" id="1852522.SAMN06295960_1648"/>
<accession>A0A1X7JKQ5</accession>
<sequence>MWKQLWESHGGRIIGIIAGCALGILYLIVGFWNMLFVALLVFIGYTFGKHKDLNLGPVFPLQQIRMWLSERWRWLK</sequence>
<dbReference type="Pfam" id="PF10031">
    <property type="entry name" value="DUF2273"/>
    <property type="match status" value="1"/>
</dbReference>
<dbReference type="RefSeq" id="WP_085493766.1">
    <property type="nucleotide sequence ID" value="NZ_FXAZ01000001.1"/>
</dbReference>
<gene>
    <name evidence="1" type="ORF">SAMN06295960_1648</name>
</gene>
<evidence type="ECO:0000313" key="2">
    <source>
        <dbReference type="Proteomes" id="UP000193834"/>
    </source>
</evidence>
<dbReference type="InterPro" id="IPR018730">
    <property type="entry name" value="DUF2273"/>
</dbReference>
<protein>
    <submittedName>
        <fullName evidence="1">Small integral membrane protein</fullName>
    </submittedName>
</protein>
<dbReference type="Proteomes" id="UP000193834">
    <property type="component" value="Unassembled WGS sequence"/>
</dbReference>
<evidence type="ECO:0000313" key="1">
    <source>
        <dbReference type="EMBL" id="SMG27904.1"/>
    </source>
</evidence>
<dbReference type="AlphaFoldDB" id="A0A1X7JKQ5"/>
<name>A0A1X7JKQ5_9BACL</name>
<proteinExistence type="predicted"/>
<keyword evidence="2" id="KW-1185">Reference proteome</keyword>
<organism evidence="1 2">
    <name type="scientific">Paenibacillus aquistagni</name>
    <dbReference type="NCBI Taxonomy" id="1852522"/>
    <lineage>
        <taxon>Bacteria</taxon>
        <taxon>Bacillati</taxon>
        <taxon>Bacillota</taxon>
        <taxon>Bacilli</taxon>
        <taxon>Bacillales</taxon>
        <taxon>Paenibacillaceae</taxon>
        <taxon>Paenibacillus</taxon>
    </lineage>
</organism>
<dbReference type="EMBL" id="FXAZ01000001">
    <property type="protein sequence ID" value="SMG27904.1"/>
    <property type="molecule type" value="Genomic_DNA"/>
</dbReference>
<dbReference type="OrthoDB" id="1798631at2"/>
<reference evidence="1 2" key="1">
    <citation type="submission" date="2017-04" db="EMBL/GenBank/DDBJ databases">
        <authorList>
            <person name="Afonso C.L."/>
            <person name="Miller P.J."/>
            <person name="Scott M.A."/>
            <person name="Spackman E."/>
            <person name="Goraichik I."/>
            <person name="Dimitrov K.M."/>
            <person name="Suarez D.L."/>
            <person name="Swayne D.E."/>
        </authorList>
    </citation>
    <scope>NUCLEOTIDE SEQUENCE [LARGE SCALE GENOMIC DNA]</scope>
    <source>
        <strain evidence="1 2">11</strain>
    </source>
</reference>